<evidence type="ECO:0008006" key="5">
    <source>
        <dbReference type="Google" id="ProtNLM"/>
    </source>
</evidence>
<accession>A0A6A6VJ10</accession>
<evidence type="ECO:0000256" key="1">
    <source>
        <dbReference type="SAM" id="MobiDB-lite"/>
    </source>
</evidence>
<evidence type="ECO:0000256" key="2">
    <source>
        <dbReference type="SAM" id="Phobius"/>
    </source>
</evidence>
<feature type="compositionally biased region" description="Basic residues" evidence="1">
    <location>
        <begin position="64"/>
        <end position="81"/>
    </location>
</feature>
<organism evidence="3 4">
    <name type="scientific">Sporormia fimetaria CBS 119925</name>
    <dbReference type="NCBI Taxonomy" id="1340428"/>
    <lineage>
        <taxon>Eukaryota</taxon>
        <taxon>Fungi</taxon>
        <taxon>Dikarya</taxon>
        <taxon>Ascomycota</taxon>
        <taxon>Pezizomycotina</taxon>
        <taxon>Dothideomycetes</taxon>
        <taxon>Pleosporomycetidae</taxon>
        <taxon>Pleosporales</taxon>
        <taxon>Sporormiaceae</taxon>
        <taxon>Sporormia</taxon>
    </lineage>
</organism>
<dbReference type="AlphaFoldDB" id="A0A6A6VJ10"/>
<keyword evidence="4" id="KW-1185">Reference proteome</keyword>
<evidence type="ECO:0000313" key="4">
    <source>
        <dbReference type="Proteomes" id="UP000799440"/>
    </source>
</evidence>
<feature type="region of interest" description="Disordered" evidence="1">
    <location>
        <begin position="51"/>
        <end position="142"/>
    </location>
</feature>
<feature type="transmembrane region" description="Helical" evidence="2">
    <location>
        <begin position="755"/>
        <end position="779"/>
    </location>
</feature>
<sequence length="1164" mass="126192">MSTSYRRPFGQGSQQPGESDVHDVPIRFDAPFLLSDATYQKPSWEADAQIAARRAMAQRNSRSYSKRASRSMSRKKTKVGRPAKPTLDTSFTRHKGSLPRQVYPKDSDLKTGGSVKKGWFGMSRSGTRGRGLGIMKGTPQPERGPVDLVTSMQHEPTQADDLLTPATRAWMETVSPSERAIPIGISLPTDSLPDLSPYQTTRDRSESGALAAPSIIITPAVAMQSVWSPDTATESEYTPSIYSRVASHQYFTARSDAPPVPALPQGLRPTQNATISSDSQNTNTGAVNRARNDTLDSAGTDFDDLDFDNNRKPRIMSSATVFEEDESPLTARNEHTSVLTVDTSVMPTPLRSHGWWDHITTPFEFSKTNSVWTQGGKNTGQAPDIPMIPQQFGALFQSPSPITETWSATEKSPSENGNTPMIPMSVSAAFKVSASNSDRNTEDHAEQARLARIVSDHMKTVRGTASVAQSTKHSSFDRLSRIGEPDVASPVTARSPSPVVGTAAIGTVMTARHTTEQSSVSSTTHYQAPAQQQQPHQPINVNIVFNDRRPEVFYQTANGSSSTIHKPVGLPSAPNVFVKAAESGRGDDSRSFEASPRKASVAGSQAVDSARPSIEATKHTPPAPTRSGRGTPVSTAAQPNPPAFPSSQAPVHFPPPPRQATFGSFSTVTANSHTDSAVDAKKAPFQFPPPPQFGQDRKQTIHEEMSRASSPVSTTELKGEKRHRKVFNLADWLPASWRRRGNGKSGKAMSRRKKWCWGCCCCLLILVLIAILVPVIVVVSRKKEDVPNGTQSPLQGPDSPLKWMNLTGYPPMPVGVATIAQPEAVEKESGCVAPATAWSCALPKEEHESIKPNKPDQPNLRFEILFENGTVADASKTQPVKRASNAVSVGAFMRSLLHSRAGPSPVPAPAAPEDYTFLSETADGNQAPFEGESTPFFLSLLDAKTLSSRLLKRQTNNGNVTSNLPPPQLNPDGTAAHANLLPTVSNQPLRLFNRGTENEHYGFFVYYDRSIFLKERQRNFTRGGNPADQDGGSPFEAATMRCTWAQTRFLVQIWTRSEAQKPLLGASAGSDGEAFKRPGTFPYPVTVTVDRRGGRQTEKTAYCYDMQTDGTIVNDGDDSIFLREDRGFGGNNVRPGGGPGRLVQGPIDGGSGGCKCQWQNWLSA</sequence>
<evidence type="ECO:0000313" key="3">
    <source>
        <dbReference type="EMBL" id="KAF2750608.1"/>
    </source>
</evidence>
<feature type="region of interest" description="Disordered" evidence="1">
    <location>
        <begin position="1"/>
        <end position="24"/>
    </location>
</feature>
<dbReference type="EMBL" id="MU006563">
    <property type="protein sequence ID" value="KAF2750608.1"/>
    <property type="molecule type" value="Genomic_DNA"/>
</dbReference>
<proteinExistence type="predicted"/>
<keyword evidence="2" id="KW-0472">Membrane</keyword>
<protein>
    <recommendedName>
        <fullName evidence="5">Glycoprotease family protein</fullName>
    </recommendedName>
</protein>
<feature type="region of interest" description="Disordered" evidence="1">
    <location>
        <begin position="582"/>
        <end position="654"/>
    </location>
</feature>
<feature type="compositionally biased region" description="Polar residues" evidence="1">
    <location>
        <begin position="1"/>
        <end position="17"/>
    </location>
</feature>
<gene>
    <name evidence="3" type="ORF">M011DRAFT_464410</name>
</gene>
<feature type="compositionally biased region" description="Low complexity" evidence="1">
    <location>
        <begin position="51"/>
        <end position="63"/>
    </location>
</feature>
<keyword evidence="2" id="KW-0812">Transmembrane</keyword>
<reference evidence="3" key="1">
    <citation type="journal article" date="2020" name="Stud. Mycol.">
        <title>101 Dothideomycetes genomes: a test case for predicting lifestyles and emergence of pathogens.</title>
        <authorList>
            <person name="Haridas S."/>
            <person name="Albert R."/>
            <person name="Binder M."/>
            <person name="Bloem J."/>
            <person name="Labutti K."/>
            <person name="Salamov A."/>
            <person name="Andreopoulos B."/>
            <person name="Baker S."/>
            <person name="Barry K."/>
            <person name="Bills G."/>
            <person name="Bluhm B."/>
            <person name="Cannon C."/>
            <person name="Castanera R."/>
            <person name="Culley D."/>
            <person name="Daum C."/>
            <person name="Ezra D."/>
            <person name="Gonzalez J."/>
            <person name="Henrissat B."/>
            <person name="Kuo A."/>
            <person name="Liang C."/>
            <person name="Lipzen A."/>
            <person name="Lutzoni F."/>
            <person name="Magnuson J."/>
            <person name="Mondo S."/>
            <person name="Nolan M."/>
            <person name="Ohm R."/>
            <person name="Pangilinan J."/>
            <person name="Park H.-J."/>
            <person name="Ramirez L."/>
            <person name="Alfaro M."/>
            <person name="Sun H."/>
            <person name="Tritt A."/>
            <person name="Yoshinaga Y."/>
            <person name="Zwiers L.-H."/>
            <person name="Turgeon B."/>
            <person name="Goodwin S."/>
            <person name="Spatafora J."/>
            <person name="Crous P."/>
            <person name="Grigoriev I."/>
        </authorList>
    </citation>
    <scope>NUCLEOTIDE SEQUENCE</scope>
    <source>
        <strain evidence="3">CBS 119925</strain>
    </source>
</reference>
<dbReference type="Proteomes" id="UP000799440">
    <property type="component" value="Unassembled WGS sequence"/>
</dbReference>
<name>A0A6A6VJ10_9PLEO</name>
<feature type="compositionally biased region" description="Basic and acidic residues" evidence="1">
    <location>
        <begin position="582"/>
        <end position="591"/>
    </location>
</feature>
<dbReference type="OrthoDB" id="10259622at2759"/>
<keyword evidence="2" id="KW-1133">Transmembrane helix</keyword>